<reference evidence="3" key="2">
    <citation type="submission" date="2015-01" db="EMBL/GenBank/DDBJ databases">
        <title>Evolutionary Origins and Diversification of the Mycorrhizal Mutualists.</title>
        <authorList>
            <consortium name="DOE Joint Genome Institute"/>
            <consortium name="Mycorrhizal Genomics Consortium"/>
            <person name="Kohler A."/>
            <person name="Kuo A."/>
            <person name="Nagy L.G."/>
            <person name="Floudas D."/>
            <person name="Copeland A."/>
            <person name="Barry K.W."/>
            <person name="Cichocki N."/>
            <person name="Veneault-Fourrey C."/>
            <person name="LaButti K."/>
            <person name="Lindquist E.A."/>
            <person name="Lipzen A."/>
            <person name="Lundell T."/>
            <person name="Morin E."/>
            <person name="Murat C."/>
            <person name="Riley R."/>
            <person name="Ohm R."/>
            <person name="Sun H."/>
            <person name="Tunlid A."/>
            <person name="Henrissat B."/>
            <person name="Grigoriev I.V."/>
            <person name="Hibbett D.S."/>
            <person name="Martin F."/>
        </authorList>
    </citation>
    <scope>NUCLEOTIDE SEQUENCE [LARGE SCALE GENOMIC DNA]</scope>
    <source>
        <strain evidence="3">Foug A</strain>
    </source>
</reference>
<accession>A0A0C3CZ49</accession>
<keyword evidence="3" id="KW-1185">Reference proteome</keyword>
<dbReference type="Proteomes" id="UP000053989">
    <property type="component" value="Unassembled WGS sequence"/>
</dbReference>
<sequence length="153" mass="16101">MLLFFHLPGPAHPRSAPHTTGRSRTAPVTCERAAAPGPPSGASLGQPCSKRRPRVLDGRYALLTNRTCSAEQSSVGRIQPTRSGTVLDSHDVAARTLHPAIHASRAGITSLPHGAGRPTRVSYPPFPAIAIAVDVHITHPSDPPPGERSPSQI</sequence>
<dbReference type="AlphaFoldDB" id="A0A0C3CZ49"/>
<evidence type="ECO:0000313" key="3">
    <source>
        <dbReference type="Proteomes" id="UP000053989"/>
    </source>
</evidence>
<feature type="region of interest" description="Disordered" evidence="1">
    <location>
        <begin position="6"/>
        <end position="51"/>
    </location>
</feature>
<organism evidence="2 3">
    <name type="scientific">Scleroderma citrinum Foug A</name>
    <dbReference type="NCBI Taxonomy" id="1036808"/>
    <lineage>
        <taxon>Eukaryota</taxon>
        <taxon>Fungi</taxon>
        <taxon>Dikarya</taxon>
        <taxon>Basidiomycota</taxon>
        <taxon>Agaricomycotina</taxon>
        <taxon>Agaricomycetes</taxon>
        <taxon>Agaricomycetidae</taxon>
        <taxon>Boletales</taxon>
        <taxon>Sclerodermatineae</taxon>
        <taxon>Sclerodermataceae</taxon>
        <taxon>Scleroderma</taxon>
    </lineage>
</organism>
<reference evidence="2 3" key="1">
    <citation type="submission" date="2014-04" db="EMBL/GenBank/DDBJ databases">
        <authorList>
            <consortium name="DOE Joint Genome Institute"/>
            <person name="Kuo A."/>
            <person name="Kohler A."/>
            <person name="Nagy L.G."/>
            <person name="Floudas D."/>
            <person name="Copeland A."/>
            <person name="Barry K.W."/>
            <person name="Cichocki N."/>
            <person name="Veneault-Fourrey C."/>
            <person name="LaButti K."/>
            <person name="Lindquist E.A."/>
            <person name="Lipzen A."/>
            <person name="Lundell T."/>
            <person name="Morin E."/>
            <person name="Murat C."/>
            <person name="Sun H."/>
            <person name="Tunlid A."/>
            <person name="Henrissat B."/>
            <person name="Grigoriev I.V."/>
            <person name="Hibbett D.S."/>
            <person name="Martin F."/>
            <person name="Nordberg H.P."/>
            <person name="Cantor M.N."/>
            <person name="Hua S.X."/>
        </authorList>
    </citation>
    <scope>NUCLEOTIDE SEQUENCE [LARGE SCALE GENOMIC DNA]</scope>
    <source>
        <strain evidence="2 3">Foug A</strain>
    </source>
</reference>
<dbReference type="InParanoid" id="A0A0C3CZ49"/>
<evidence type="ECO:0000313" key="2">
    <source>
        <dbReference type="EMBL" id="KIM53840.1"/>
    </source>
</evidence>
<name>A0A0C3CZ49_9AGAM</name>
<gene>
    <name evidence="2" type="ORF">SCLCIDRAFT_31578</name>
</gene>
<dbReference type="EMBL" id="KN822169">
    <property type="protein sequence ID" value="KIM53840.1"/>
    <property type="molecule type" value="Genomic_DNA"/>
</dbReference>
<dbReference type="HOGENOM" id="CLU_1714374_0_0_1"/>
<protein>
    <submittedName>
        <fullName evidence="2">Uncharacterized protein</fullName>
    </submittedName>
</protein>
<proteinExistence type="predicted"/>
<evidence type="ECO:0000256" key="1">
    <source>
        <dbReference type="SAM" id="MobiDB-lite"/>
    </source>
</evidence>